<dbReference type="Proteomes" id="UP000179243">
    <property type="component" value="Unassembled WGS sequence"/>
</dbReference>
<reference evidence="3 4" key="1">
    <citation type="journal article" date="2016" name="Nat. Commun.">
        <title>Thousands of microbial genomes shed light on interconnected biogeochemical processes in an aquifer system.</title>
        <authorList>
            <person name="Anantharaman K."/>
            <person name="Brown C.T."/>
            <person name="Hug L.A."/>
            <person name="Sharon I."/>
            <person name="Castelle C.J."/>
            <person name="Probst A.J."/>
            <person name="Thomas B.C."/>
            <person name="Singh A."/>
            <person name="Wilkins M.J."/>
            <person name="Karaoz U."/>
            <person name="Brodie E.L."/>
            <person name="Williams K.H."/>
            <person name="Hubbard S.S."/>
            <person name="Banfield J.F."/>
        </authorList>
    </citation>
    <scope>NUCLEOTIDE SEQUENCE [LARGE SCALE GENOMIC DNA]</scope>
</reference>
<dbReference type="InterPro" id="IPR025682">
    <property type="entry name" value="CpXC_dom"/>
</dbReference>
<dbReference type="InterPro" id="IPR019734">
    <property type="entry name" value="TPR_rpt"/>
</dbReference>
<keyword evidence="1" id="KW-0802">TPR repeat</keyword>
<accession>A0A1F7F0Z5</accession>
<name>A0A1F7F0Z5_UNCRA</name>
<evidence type="ECO:0000313" key="4">
    <source>
        <dbReference type="Proteomes" id="UP000179243"/>
    </source>
</evidence>
<dbReference type="SUPFAM" id="SSF48452">
    <property type="entry name" value="TPR-like"/>
    <property type="match status" value="1"/>
</dbReference>
<proteinExistence type="predicted"/>
<dbReference type="PANTHER" id="PTHR12558">
    <property type="entry name" value="CELL DIVISION CYCLE 16,23,27"/>
    <property type="match status" value="1"/>
</dbReference>
<sequence length="341" mass="39199">MPSNPVVRDACDHLTMENSHGWVSITCPECSAAQNVFTCKIADVSEEPELRQKLFKGELNIFDCVQCGAKLHYDEYLLYTDREKGLVIHVFSQDYGPKINDICDRLVKEFRLVPADELFSNFILFGYANLAKIVALIERPENIKNMRAQYAGEGDRDLYRRLFILSQEWLNAGREKIGQQRADELFNEAYAFHRNKEYDAAVSRYREALAEKPNHYSSLFNLGLVYFNTLEDNTLSLECFRACREIRPNDNDLVFCLGQIHLKLENIDDALGCFLNSVVLQPHSSLAWFNAGLCLGLKGRTNETFDCLRISLDLAATDEDRTLIEKTIERFRTNRQPEIAE</sequence>
<dbReference type="Pfam" id="PF13432">
    <property type="entry name" value="TPR_16"/>
    <property type="match status" value="1"/>
</dbReference>
<dbReference type="PANTHER" id="PTHR12558:SF13">
    <property type="entry name" value="CELL DIVISION CYCLE PROTEIN 27 HOMOLOG"/>
    <property type="match status" value="1"/>
</dbReference>
<dbReference type="EMBL" id="MFYX01000148">
    <property type="protein sequence ID" value="OGK00330.1"/>
    <property type="molecule type" value="Genomic_DNA"/>
</dbReference>
<organism evidence="3 4">
    <name type="scientific">Candidatus Raymondbacteria bacterium RIFOXYD12_FULL_49_13</name>
    <dbReference type="NCBI Taxonomy" id="1817890"/>
    <lineage>
        <taxon>Bacteria</taxon>
        <taxon>Raymondiibacteriota</taxon>
    </lineage>
</organism>
<comment type="caution">
    <text evidence="3">The sequence shown here is derived from an EMBL/GenBank/DDBJ whole genome shotgun (WGS) entry which is preliminary data.</text>
</comment>
<dbReference type="Gene3D" id="1.25.40.10">
    <property type="entry name" value="Tetratricopeptide repeat domain"/>
    <property type="match status" value="2"/>
</dbReference>
<feature type="repeat" description="TPR" evidence="1">
    <location>
        <begin position="251"/>
        <end position="284"/>
    </location>
</feature>
<feature type="domain" description="CpXC" evidence="2">
    <location>
        <begin position="25"/>
        <end position="105"/>
    </location>
</feature>
<evidence type="ECO:0000313" key="3">
    <source>
        <dbReference type="EMBL" id="OGK00330.1"/>
    </source>
</evidence>
<evidence type="ECO:0000256" key="1">
    <source>
        <dbReference type="PROSITE-ProRule" id="PRU00339"/>
    </source>
</evidence>
<dbReference type="InterPro" id="IPR011990">
    <property type="entry name" value="TPR-like_helical_dom_sf"/>
</dbReference>
<dbReference type="PROSITE" id="PS50005">
    <property type="entry name" value="TPR"/>
    <property type="match status" value="2"/>
</dbReference>
<feature type="repeat" description="TPR" evidence="1">
    <location>
        <begin position="182"/>
        <end position="215"/>
    </location>
</feature>
<dbReference type="AlphaFoldDB" id="A0A1F7F0Z5"/>
<dbReference type="Pfam" id="PF14353">
    <property type="entry name" value="CpXC"/>
    <property type="match status" value="1"/>
</dbReference>
<gene>
    <name evidence="3" type="ORF">A2519_01045</name>
</gene>
<evidence type="ECO:0000259" key="2">
    <source>
        <dbReference type="Pfam" id="PF14353"/>
    </source>
</evidence>
<dbReference type="SMART" id="SM00028">
    <property type="entry name" value="TPR"/>
    <property type="match status" value="4"/>
</dbReference>
<protein>
    <recommendedName>
        <fullName evidence="2">CpXC domain-containing protein</fullName>
    </recommendedName>
</protein>